<organism evidence="2 3">
    <name type="scientific">Robinsoniella peoriensis</name>
    <dbReference type="NCBI Taxonomy" id="180332"/>
    <lineage>
        <taxon>Bacteria</taxon>
        <taxon>Bacillati</taxon>
        <taxon>Bacillota</taxon>
        <taxon>Clostridia</taxon>
        <taxon>Lachnospirales</taxon>
        <taxon>Lachnospiraceae</taxon>
        <taxon>Robinsoniella</taxon>
    </lineage>
</organism>
<sequence length="215" mass="25111">MTRDARARRARSHRNDMNQEFYECIRDIMEHPVVLLMKKFPHHCDTNCYQHCMNVAYYNYQICKVLGLDAKAAARAGMLHDLFLYDWREHAAKTGDRFHGLTHPKVALRRAEKYFDLNDMEKDIILKHMWPLTIIPPKYFESYIICLTDKYCGACEITDHYSGKIMPKRIKLPFGYRTMYQLASKVAPVVGARAVIGEYKSSKSHRASRESVSRA</sequence>
<comment type="caution">
    <text evidence="2">The sequence shown here is derived from an EMBL/GenBank/DDBJ whole genome shotgun (WGS) entry which is preliminary data.</text>
</comment>
<dbReference type="OrthoDB" id="360187at2"/>
<dbReference type="Gene3D" id="1.10.3210.10">
    <property type="entry name" value="Hypothetical protein af1432"/>
    <property type="match status" value="1"/>
</dbReference>
<accession>A0A4U8Q691</accession>
<dbReference type="InterPro" id="IPR006674">
    <property type="entry name" value="HD_domain"/>
</dbReference>
<dbReference type="STRING" id="180332.GCA_000797495_05804"/>
<dbReference type="AlphaFoldDB" id="A0A4U8Q691"/>
<dbReference type="SUPFAM" id="SSF109604">
    <property type="entry name" value="HD-domain/PDEase-like"/>
    <property type="match status" value="1"/>
</dbReference>
<dbReference type="NCBIfam" id="TIGR00277">
    <property type="entry name" value="HDIG"/>
    <property type="match status" value="1"/>
</dbReference>
<gene>
    <name evidence="2" type="ORF">DSM106044_02837</name>
</gene>
<reference evidence="2 3" key="1">
    <citation type="journal article" date="2019" name="Anaerobe">
        <title>Detection of Robinsoniella peoriensis in multiple bone samples of a trauma patient.</title>
        <authorList>
            <person name="Schrottner P."/>
            <person name="Hartwich K."/>
            <person name="Bunk B."/>
            <person name="Schober I."/>
            <person name="Helbig S."/>
            <person name="Rudolph W.W."/>
            <person name="Gunzer F."/>
        </authorList>
    </citation>
    <scope>NUCLEOTIDE SEQUENCE [LARGE SCALE GENOMIC DNA]</scope>
    <source>
        <strain evidence="2 3">DSM 106044</strain>
    </source>
</reference>
<name>A0A4U8Q691_9FIRM</name>
<dbReference type="Pfam" id="PF01966">
    <property type="entry name" value="HD"/>
    <property type="match status" value="1"/>
</dbReference>
<evidence type="ECO:0000259" key="1">
    <source>
        <dbReference type="Pfam" id="PF01966"/>
    </source>
</evidence>
<feature type="domain" description="HD" evidence="1">
    <location>
        <begin position="49"/>
        <end position="129"/>
    </location>
</feature>
<proteinExistence type="predicted"/>
<dbReference type="Proteomes" id="UP000306509">
    <property type="component" value="Unassembled WGS sequence"/>
</dbReference>
<evidence type="ECO:0000313" key="3">
    <source>
        <dbReference type="Proteomes" id="UP000306509"/>
    </source>
</evidence>
<keyword evidence="3" id="KW-1185">Reference proteome</keyword>
<dbReference type="RefSeq" id="WP_063837258.1">
    <property type="nucleotide sequence ID" value="NZ_CABMJZ010000123.1"/>
</dbReference>
<evidence type="ECO:0000313" key="2">
    <source>
        <dbReference type="EMBL" id="TLD00351.1"/>
    </source>
</evidence>
<dbReference type="EMBL" id="QGQD01000056">
    <property type="protein sequence ID" value="TLD00351.1"/>
    <property type="molecule type" value="Genomic_DNA"/>
</dbReference>
<protein>
    <submittedName>
        <fullName evidence="2">Putative domain HDIG</fullName>
    </submittedName>
</protein>
<dbReference type="InterPro" id="IPR006675">
    <property type="entry name" value="HDIG_dom"/>
</dbReference>